<proteinExistence type="inferred from homology"/>
<reference evidence="9" key="1">
    <citation type="submission" date="2016-11" db="UniProtKB">
        <authorList>
            <consortium name="WormBaseParasite"/>
        </authorList>
    </citation>
    <scope>IDENTIFICATION</scope>
</reference>
<sequence>MIKAILVFNNSGIPRFLKFYKHYSEAEQQHILKTTYDLVSLRRTDEPYFLDASPLMGPDSQLVYRHYVTLYFVFCVDSAENELVVLDMIKLFVETLDKQFECVRELDLIFHCDKVNEILNEFVQGGLIAEVDGRNILHHVREQEKIKQQENSTSAKAIRTLGTINFNISRPFKQLGLPDFTQFANDMDKL</sequence>
<dbReference type="Proteomes" id="UP000095287">
    <property type="component" value="Unplaced"/>
</dbReference>
<feature type="domain" description="AP complex mu/sigma subunit" evidence="7">
    <location>
        <begin position="1"/>
        <end position="145"/>
    </location>
</feature>
<keyword evidence="8" id="KW-1185">Reference proteome</keyword>
<evidence type="ECO:0000256" key="5">
    <source>
        <dbReference type="ARBA" id="ARBA00023136"/>
    </source>
</evidence>
<comment type="similarity">
    <text evidence="2 6">Belongs to the adaptor complexes small subunit family.</text>
</comment>
<dbReference type="AlphaFoldDB" id="A0A1I7ZLD8"/>
<evidence type="ECO:0000256" key="1">
    <source>
        <dbReference type="ARBA" id="ARBA00004308"/>
    </source>
</evidence>
<dbReference type="WBParaSite" id="L893_g27720.t1">
    <property type="protein sequence ID" value="L893_g27720.t1"/>
    <property type="gene ID" value="L893_g27720"/>
</dbReference>
<keyword evidence="4 6" id="KW-0653">Protein transport</keyword>
<dbReference type="InterPro" id="IPR011012">
    <property type="entry name" value="Longin-like_dom_sf"/>
</dbReference>
<organism evidence="8 9">
    <name type="scientific">Steinernema glaseri</name>
    <dbReference type="NCBI Taxonomy" id="37863"/>
    <lineage>
        <taxon>Eukaryota</taxon>
        <taxon>Metazoa</taxon>
        <taxon>Ecdysozoa</taxon>
        <taxon>Nematoda</taxon>
        <taxon>Chromadorea</taxon>
        <taxon>Rhabditida</taxon>
        <taxon>Tylenchina</taxon>
        <taxon>Panagrolaimomorpha</taxon>
        <taxon>Strongyloidoidea</taxon>
        <taxon>Steinernematidae</taxon>
        <taxon>Steinernema</taxon>
    </lineage>
</organism>
<dbReference type="PANTHER" id="PTHR11753">
    <property type="entry name" value="ADAPTOR COMPLEXES SMALL SUBUNIT FAMILY"/>
    <property type="match status" value="1"/>
</dbReference>
<evidence type="ECO:0000256" key="2">
    <source>
        <dbReference type="ARBA" id="ARBA00006972"/>
    </source>
</evidence>
<dbReference type="InterPro" id="IPR022775">
    <property type="entry name" value="AP_mu_sigma_su"/>
</dbReference>
<evidence type="ECO:0000313" key="8">
    <source>
        <dbReference type="Proteomes" id="UP000095287"/>
    </source>
</evidence>
<evidence type="ECO:0000259" key="7">
    <source>
        <dbReference type="Pfam" id="PF01217"/>
    </source>
</evidence>
<dbReference type="Pfam" id="PF01217">
    <property type="entry name" value="Clat_adaptor_s"/>
    <property type="match status" value="1"/>
</dbReference>
<evidence type="ECO:0000256" key="6">
    <source>
        <dbReference type="PIRNR" id="PIRNR015588"/>
    </source>
</evidence>
<dbReference type="GO" id="GO:0016192">
    <property type="term" value="P:vesicle-mediated transport"/>
    <property type="evidence" value="ECO:0007669"/>
    <property type="project" value="InterPro"/>
</dbReference>
<evidence type="ECO:0000256" key="4">
    <source>
        <dbReference type="ARBA" id="ARBA00022927"/>
    </source>
</evidence>
<dbReference type="PROSITE" id="PS00989">
    <property type="entry name" value="CLAT_ADAPTOR_S"/>
    <property type="match status" value="1"/>
</dbReference>
<comment type="subcellular location">
    <subcellularLocation>
        <location evidence="1">Endomembrane system</location>
    </subcellularLocation>
</comment>
<dbReference type="InterPro" id="IPR000804">
    <property type="entry name" value="Clathrin_sm-chain_CS"/>
</dbReference>
<dbReference type="InterPro" id="IPR016635">
    <property type="entry name" value="AP_complex_ssu"/>
</dbReference>
<dbReference type="Gene3D" id="3.30.450.60">
    <property type="match status" value="1"/>
</dbReference>
<dbReference type="PIRSF" id="PIRSF015588">
    <property type="entry name" value="AP_complex_sigma"/>
    <property type="match status" value="1"/>
</dbReference>
<evidence type="ECO:0000256" key="3">
    <source>
        <dbReference type="ARBA" id="ARBA00022448"/>
    </source>
</evidence>
<dbReference type="GO" id="GO:0012505">
    <property type="term" value="C:endomembrane system"/>
    <property type="evidence" value="ECO:0007669"/>
    <property type="project" value="UniProtKB-SubCell"/>
</dbReference>
<keyword evidence="5 6" id="KW-0472">Membrane</keyword>
<evidence type="ECO:0000313" key="9">
    <source>
        <dbReference type="WBParaSite" id="L893_g27720.t1"/>
    </source>
</evidence>
<name>A0A1I7ZLD8_9BILA</name>
<keyword evidence="3 6" id="KW-0813">Transport</keyword>
<dbReference type="GO" id="GO:0006886">
    <property type="term" value="P:intracellular protein transport"/>
    <property type="evidence" value="ECO:0007669"/>
    <property type="project" value="UniProtKB-UniRule"/>
</dbReference>
<accession>A0A1I7ZLD8</accession>
<dbReference type="GO" id="GO:0030117">
    <property type="term" value="C:membrane coat"/>
    <property type="evidence" value="ECO:0007669"/>
    <property type="project" value="InterPro"/>
</dbReference>
<protein>
    <recommendedName>
        <fullName evidence="6">AP complex subunit sigma</fullName>
    </recommendedName>
</protein>
<dbReference type="SUPFAM" id="SSF64356">
    <property type="entry name" value="SNARE-like"/>
    <property type="match status" value="1"/>
</dbReference>